<accession>A0AAE8MG23</accession>
<feature type="compositionally biased region" description="Polar residues" evidence="1">
    <location>
        <begin position="62"/>
        <end position="77"/>
    </location>
</feature>
<evidence type="ECO:0000256" key="1">
    <source>
        <dbReference type="SAM" id="MobiDB-lite"/>
    </source>
</evidence>
<comment type="caution">
    <text evidence="2">The sequence shown here is derived from an EMBL/GenBank/DDBJ whole genome shotgun (WGS) entry which is preliminary data.</text>
</comment>
<dbReference type="AlphaFoldDB" id="A0AAE8MG23"/>
<protein>
    <submittedName>
        <fullName evidence="2">Uncharacterized protein</fullName>
    </submittedName>
</protein>
<name>A0AAE8MG23_9HYPO</name>
<evidence type="ECO:0000313" key="3">
    <source>
        <dbReference type="Proteomes" id="UP001187734"/>
    </source>
</evidence>
<organism evidence="2 3">
    <name type="scientific">Fusarium torulosum</name>
    <dbReference type="NCBI Taxonomy" id="33205"/>
    <lineage>
        <taxon>Eukaryota</taxon>
        <taxon>Fungi</taxon>
        <taxon>Dikarya</taxon>
        <taxon>Ascomycota</taxon>
        <taxon>Pezizomycotina</taxon>
        <taxon>Sordariomycetes</taxon>
        <taxon>Hypocreomycetidae</taxon>
        <taxon>Hypocreales</taxon>
        <taxon>Nectriaceae</taxon>
        <taxon>Fusarium</taxon>
    </lineage>
</organism>
<feature type="region of interest" description="Disordered" evidence="1">
    <location>
        <begin position="62"/>
        <end position="85"/>
    </location>
</feature>
<reference evidence="2" key="1">
    <citation type="submission" date="2018-03" db="EMBL/GenBank/DDBJ databases">
        <authorList>
            <person name="Guldener U."/>
        </authorList>
    </citation>
    <scope>NUCLEOTIDE SEQUENCE</scope>
</reference>
<dbReference type="Proteomes" id="UP001187734">
    <property type="component" value="Unassembled WGS sequence"/>
</dbReference>
<keyword evidence="3" id="KW-1185">Reference proteome</keyword>
<proteinExistence type="predicted"/>
<dbReference type="EMBL" id="ONZP01000379">
    <property type="protein sequence ID" value="SPJ83555.1"/>
    <property type="molecule type" value="Genomic_DNA"/>
</dbReference>
<evidence type="ECO:0000313" key="2">
    <source>
        <dbReference type="EMBL" id="SPJ83555.1"/>
    </source>
</evidence>
<gene>
    <name evidence="2" type="ORF">FTOL_10116</name>
</gene>
<sequence>MIPVLDRVHGRQLQRVAIPEDDEDEENDELPKRVGDTIVRAIGGQPSLPAQRSTGRSATFQMGMDSTVNPSNLTSNVGGNGNNGP</sequence>